<comment type="caution">
    <text evidence="2">The sequence shown here is derived from an EMBL/GenBank/DDBJ whole genome shotgun (WGS) entry which is preliminary data.</text>
</comment>
<evidence type="ECO:0000313" key="1">
    <source>
        <dbReference type="EMBL" id="GEQ48538.1"/>
    </source>
</evidence>
<dbReference type="Proteomes" id="UP000886607">
    <property type="component" value="Unassembled WGS sequence"/>
</dbReference>
<evidence type="ECO:0008006" key="5">
    <source>
        <dbReference type="Google" id="ProtNLM"/>
    </source>
</evidence>
<dbReference type="Proteomes" id="UP000886597">
    <property type="component" value="Unassembled WGS sequence"/>
</dbReference>
<protein>
    <recommendedName>
        <fullName evidence="5">Abortive infection protein</fullName>
    </recommendedName>
</protein>
<evidence type="ECO:0000313" key="4">
    <source>
        <dbReference type="Proteomes" id="UP000886607"/>
    </source>
</evidence>
<dbReference type="AlphaFoldDB" id="A0AAN4UAN6"/>
<reference evidence="2" key="2">
    <citation type="journal article" date="2020" name="Int. Dairy J.">
        <title>Lactic acid bacterial diversity in Brie cheese focusing on salt concentration and pH of isolation medium and characterisation of halophilic and alkaliphilic lactic acid bacterial isolates.</title>
        <authorList>
            <person name="Unno R."/>
            <person name="Matsutani M."/>
            <person name="Suzuki T."/>
            <person name="Kodama K."/>
            <person name="Matsushita H."/>
            <person name="Yamasato K."/>
            <person name="Koizumi Y."/>
            <person name="Ishikawa M."/>
        </authorList>
    </citation>
    <scope>NUCLEOTIDE SEQUENCE</scope>
    <source>
        <strain evidence="2">7C1</strain>
        <strain evidence="1">8C4</strain>
    </source>
</reference>
<dbReference type="RefSeq" id="WP_202583503.1">
    <property type="nucleotide sequence ID" value="NZ_BKBO01000004.1"/>
</dbReference>
<evidence type="ECO:0000313" key="3">
    <source>
        <dbReference type="Proteomes" id="UP000886597"/>
    </source>
</evidence>
<keyword evidence="4" id="KW-1185">Reference proteome</keyword>
<dbReference type="EMBL" id="BKBQ01000004">
    <property type="protein sequence ID" value="GEQ53518.1"/>
    <property type="molecule type" value="Genomic_DNA"/>
</dbReference>
<name>A0AAN4UAN6_9ENTE</name>
<evidence type="ECO:0000313" key="2">
    <source>
        <dbReference type="EMBL" id="GEQ53518.1"/>
    </source>
</evidence>
<accession>A0AAN4UAN6</accession>
<dbReference type="EMBL" id="BKBO01000004">
    <property type="protein sequence ID" value="GEQ48538.1"/>
    <property type="molecule type" value="Genomic_DNA"/>
</dbReference>
<reference evidence="2" key="1">
    <citation type="submission" date="2019-08" db="EMBL/GenBank/DDBJ databases">
        <authorList>
            <person name="Ishikawa M."/>
            <person name="Suzuki T."/>
            <person name="Matsutani M."/>
        </authorList>
    </citation>
    <scope>NUCLEOTIDE SEQUENCE</scope>
    <source>
        <strain evidence="2">7C1</strain>
        <strain evidence="1">8C4</strain>
    </source>
</reference>
<sequence>MLTKRVKNIFIEHNGILTLDQAVENGLTKESIRKAHLRGDLIKLEGGIYLLDNSYSDELYTTQLRFSKGVYSHETAVMLHSLSTYSPFVYHLTFPRGYHLTNPEKNYIYSHHMSADKFNIGIVKMDSWHGNSIFVTDLERTVIDMMNNGKAFPGIVDEMINNYFWTEDKNIDKLKKYANAFGVQKEVKAKVINLVK</sequence>
<proteinExistence type="predicted"/>
<organism evidence="2 3">
    <name type="scientific">Tetragenococcus koreensis</name>
    <dbReference type="NCBI Taxonomy" id="290335"/>
    <lineage>
        <taxon>Bacteria</taxon>
        <taxon>Bacillati</taxon>
        <taxon>Bacillota</taxon>
        <taxon>Bacilli</taxon>
        <taxon>Lactobacillales</taxon>
        <taxon>Enterococcaceae</taxon>
        <taxon>Tetragenococcus</taxon>
    </lineage>
</organism>
<gene>
    <name evidence="1" type="ORF">TK11N_03900</name>
    <name evidence="2" type="ORF">TK2N_03620</name>
</gene>